<evidence type="ECO:0000313" key="3">
    <source>
        <dbReference type="Proteomes" id="UP001500443"/>
    </source>
</evidence>
<name>A0ABN1ZVD2_9ACTN</name>
<proteinExistence type="predicted"/>
<reference evidence="2 3" key="1">
    <citation type="journal article" date="2019" name="Int. J. Syst. Evol. Microbiol.">
        <title>The Global Catalogue of Microorganisms (GCM) 10K type strain sequencing project: providing services to taxonomists for standard genome sequencing and annotation.</title>
        <authorList>
            <consortium name="The Broad Institute Genomics Platform"/>
            <consortium name="The Broad Institute Genome Sequencing Center for Infectious Disease"/>
            <person name="Wu L."/>
            <person name="Ma J."/>
        </authorList>
    </citation>
    <scope>NUCLEOTIDE SEQUENCE [LARGE SCALE GENOMIC DNA]</scope>
    <source>
        <strain evidence="2 3">JCM 15481</strain>
    </source>
</reference>
<keyword evidence="1" id="KW-0812">Transmembrane</keyword>
<keyword evidence="1" id="KW-0472">Membrane</keyword>
<organism evidence="2 3">
    <name type="scientific">Streptomyces synnematoformans</name>
    <dbReference type="NCBI Taxonomy" id="415721"/>
    <lineage>
        <taxon>Bacteria</taxon>
        <taxon>Bacillati</taxon>
        <taxon>Actinomycetota</taxon>
        <taxon>Actinomycetes</taxon>
        <taxon>Kitasatosporales</taxon>
        <taxon>Streptomycetaceae</taxon>
        <taxon>Streptomyces</taxon>
    </lineage>
</organism>
<evidence type="ECO:0000313" key="2">
    <source>
        <dbReference type="EMBL" id="GAA1505378.1"/>
    </source>
</evidence>
<protein>
    <submittedName>
        <fullName evidence="2">Uncharacterized protein</fullName>
    </submittedName>
</protein>
<accession>A0ABN1ZVD2</accession>
<evidence type="ECO:0000256" key="1">
    <source>
        <dbReference type="SAM" id="Phobius"/>
    </source>
</evidence>
<dbReference type="RefSeq" id="WP_344294676.1">
    <property type="nucleotide sequence ID" value="NZ_BAAAPF010000376.1"/>
</dbReference>
<keyword evidence="3" id="KW-1185">Reference proteome</keyword>
<gene>
    <name evidence="2" type="ORF">GCM10009802_61760</name>
</gene>
<dbReference type="Proteomes" id="UP001500443">
    <property type="component" value="Unassembled WGS sequence"/>
</dbReference>
<sequence length="67" mass="7306">MNAILDYTVGTLVLLFMAAILVGPALYFDRRERAVDRRLKAAERGESPAPAREVTVREALGGYGRAA</sequence>
<keyword evidence="1" id="KW-1133">Transmembrane helix</keyword>
<feature type="transmembrane region" description="Helical" evidence="1">
    <location>
        <begin position="6"/>
        <end position="28"/>
    </location>
</feature>
<dbReference type="EMBL" id="BAAAPF010000376">
    <property type="protein sequence ID" value="GAA1505378.1"/>
    <property type="molecule type" value="Genomic_DNA"/>
</dbReference>
<comment type="caution">
    <text evidence="2">The sequence shown here is derived from an EMBL/GenBank/DDBJ whole genome shotgun (WGS) entry which is preliminary data.</text>
</comment>